<dbReference type="Pfam" id="PF13419">
    <property type="entry name" value="HAD_2"/>
    <property type="match status" value="1"/>
</dbReference>
<reference evidence="1 2" key="1">
    <citation type="submission" date="2017-02" db="EMBL/GenBank/DDBJ databases">
        <authorList>
            <person name="Peterson S.W."/>
        </authorList>
    </citation>
    <scope>NUCLEOTIDE SEQUENCE [LARGE SCALE GENOMIC DNA]</scope>
    <source>
        <strain evidence="1 2">ATCC 17233</strain>
    </source>
</reference>
<dbReference type="NCBIfam" id="TIGR01509">
    <property type="entry name" value="HAD-SF-IA-v3"/>
    <property type="match status" value="1"/>
</dbReference>
<protein>
    <submittedName>
        <fullName evidence="1">Phosphoglycolate phosphatase</fullName>
    </submittedName>
</protein>
<dbReference type="InterPro" id="IPR050155">
    <property type="entry name" value="HAD-like_hydrolase_sf"/>
</dbReference>
<dbReference type="EMBL" id="FUXA01000008">
    <property type="protein sequence ID" value="SJZ72309.1"/>
    <property type="molecule type" value="Genomic_DNA"/>
</dbReference>
<dbReference type="InterPro" id="IPR023198">
    <property type="entry name" value="PGP-like_dom2"/>
</dbReference>
<dbReference type="PANTHER" id="PTHR43434:SF1">
    <property type="entry name" value="PHOSPHOGLYCOLATE PHOSPHATASE"/>
    <property type="match status" value="1"/>
</dbReference>
<gene>
    <name evidence="1" type="ORF">SAMN02745110_01392</name>
</gene>
<dbReference type="InterPro" id="IPR023214">
    <property type="entry name" value="HAD_sf"/>
</dbReference>
<dbReference type="RefSeq" id="WP_341443634.1">
    <property type="nucleotide sequence ID" value="NZ_FMTO01000007.1"/>
</dbReference>
<dbReference type="Gene3D" id="1.10.150.240">
    <property type="entry name" value="Putative phosphatase, domain 2"/>
    <property type="match status" value="1"/>
</dbReference>
<accession>A0A1T4MZ21</accession>
<dbReference type="SFLD" id="SFLDS00003">
    <property type="entry name" value="Haloacid_Dehalogenase"/>
    <property type="match status" value="1"/>
</dbReference>
<dbReference type="InterPro" id="IPR006439">
    <property type="entry name" value="HAD-SF_hydro_IA"/>
</dbReference>
<dbReference type="SFLD" id="SFLDG01135">
    <property type="entry name" value="C1.5.6:_HAD__Beta-PGM__Phospha"/>
    <property type="match status" value="1"/>
</dbReference>
<dbReference type="InterPro" id="IPR036412">
    <property type="entry name" value="HAD-like_sf"/>
</dbReference>
<keyword evidence="2" id="KW-1185">Reference proteome</keyword>
<dbReference type="GO" id="GO:0005829">
    <property type="term" value="C:cytosol"/>
    <property type="evidence" value="ECO:0007669"/>
    <property type="project" value="TreeGrafter"/>
</dbReference>
<sequence length="218" mass="24618">MINTIIFDLDGTLLYTLQDLCDSTNYTLREFNMPERTIDEVKSFVGNGVKNLIRRAAARETSEETIEEMFSCFKAYYDIHCMDKTKEYDGITDVLKTLHERGYKLAIVSNKVDSAVKELNKEFFSKYITTAIGEKKGVRRKPAPDTVNEAMKELGVTPEEVIYVGDSDVDIATAGNAGVPVISVLWGFRERDFLEKCGATTFVEKPLELLDLFQPLNS</sequence>
<dbReference type="SFLD" id="SFLDG01129">
    <property type="entry name" value="C1.5:_HAD__Beta-PGM__Phosphata"/>
    <property type="match status" value="1"/>
</dbReference>
<dbReference type="NCBIfam" id="TIGR01662">
    <property type="entry name" value="HAD-SF-IIIA"/>
    <property type="match status" value="1"/>
</dbReference>
<organism evidence="1 2">
    <name type="scientific">Eubacterium ruminantium</name>
    <dbReference type="NCBI Taxonomy" id="42322"/>
    <lineage>
        <taxon>Bacteria</taxon>
        <taxon>Bacillati</taxon>
        <taxon>Bacillota</taxon>
        <taxon>Clostridia</taxon>
        <taxon>Eubacteriales</taxon>
        <taxon>Eubacteriaceae</taxon>
        <taxon>Eubacterium</taxon>
    </lineage>
</organism>
<dbReference type="NCBIfam" id="TIGR01549">
    <property type="entry name" value="HAD-SF-IA-v1"/>
    <property type="match status" value="1"/>
</dbReference>
<dbReference type="AlphaFoldDB" id="A0A1T4MZ21"/>
<dbReference type="SUPFAM" id="SSF56784">
    <property type="entry name" value="HAD-like"/>
    <property type="match status" value="1"/>
</dbReference>
<proteinExistence type="predicted"/>
<dbReference type="GO" id="GO:0006281">
    <property type="term" value="P:DNA repair"/>
    <property type="evidence" value="ECO:0007669"/>
    <property type="project" value="TreeGrafter"/>
</dbReference>
<dbReference type="Proteomes" id="UP000189857">
    <property type="component" value="Unassembled WGS sequence"/>
</dbReference>
<dbReference type="PANTHER" id="PTHR43434">
    <property type="entry name" value="PHOSPHOGLYCOLATE PHOSPHATASE"/>
    <property type="match status" value="1"/>
</dbReference>
<dbReference type="InterPro" id="IPR041492">
    <property type="entry name" value="HAD_2"/>
</dbReference>
<dbReference type="GO" id="GO:0008967">
    <property type="term" value="F:phosphoglycolate phosphatase activity"/>
    <property type="evidence" value="ECO:0007669"/>
    <property type="project" value="TreeGrafter"/>
</dbReference>
<dbReference type="FunFam" id="3.40.50.1000:FF:000022">
    <property type="entry name" value="Phosphoglycolate phosphatase"/>
    <property type="match status" value="1"/>
</dbReference>
<dbReference type="PRINTS" id="PR00413">
    <property type="entry name" value="HADHALOGNASE"/>
</dbReference>
<dbReference type="Gene3D" id="3.40.50.1000">
    <property type="entry name" value="HAD superfamily/HAD-like"/>
    <property type="match status" value="1"/>
</dbReference>
<evidence type="ECO:0000313" key="1">
    <source>
        <dbReference type="EMBL" id="SJZ72309.1"/>
    </source>
</evidence>
<dbReference type="InterPro" id="IPR006549">
    <property type="entry name" value="HAD-SF_hydro_IIIA"/>
</dbReference>
<evidence type="ECO:0000313" key="2">
    <source>
        <dbReference type="Proteomes" id="UP000189857"/>
    </source>
</evidence>
<name>A0A1T4MZ21_9FIRM</name>